<dbReference type="InterPro" id="IPR048622">
    <property type="entry name" value="BRSK1_2-like_UBA"/>
</dbReference>
<dbReference type="FunFam" id="1.10.510.10:FF:000571">
    <property type="entry name" value="Maternal embryonic leucine zipper kinase"/>
    <property type="match status" value="1"/>
</dbReference>
<keyword evidence="10" id="KW-0460">Magnesium</keyword>
<evidence type="ECO:0000256" key="8">
    <source>
        <dbReference type="ARBA" id="ARBA00022777"/>
    </source>
</evidence>
<evidence type="ECO:0000313" key="18">
    <source>
        <dbReference type="Proteomes" id="UP001162162"/>
    </source>
</evidence>
<evidence type="ECO:0000256" key="14">
    <source>
        <dbReference type="PROSITE-ProRule" id="PRU10141"/>
    </source>
</evidence>
<feature type="compositionally biased region" description="Polar residues" evidence="15">
    <location>
        <begin position="537"/>
        <end position="568"/>
    </location>
</feature>
<dbReference type="InterPro" id="IPR008271">
    <property type="entry name" value="Ser/Thr_kinase_AS"/>
</dbReference>
<keyword evidence="11" id="KW-0524">Neurogenesis</keyword>
<name>A0AAV8YY73_9CUCU</name>
<dbReference type="GO" id="GO:0005524">
    <property type="term" value="F:ATP binding"/>
    <property type="evidence" value="ECO:0007669"/>
    <property type="project" value="UniProtKB-UniRule"/>
</dbReference>
<dbReference type="GO" id="GO:0046872">
    <property type="term" value="F:metal ion binding"/>
    <property type="evidence" value="ECO:0007669"/>
    <property type="project" value="UniProtKB-KW"/>
</dbReference>
<comment type="catalytic activity">
    <reaction evidence="13">
        <text>L-seryl-[protein] + ATP = O-phospho-L-seryl-[protein] + ADP + H(+)</text>
        <dbReference type="Rhea" id="RHEA:17989"/>
        <dbReference type="Rhea" id="RHEA-COMP:9863"/>
        <dbReference type="Rhea" id="RHEA-COMP:11604"/>
        <dbReference type="ChEBI" id="CHEBI:15378"/>
        <dbReference type="ChEBI" id="CHEBI:29999"/>
        <dbReference type="ChEBI" id="CHEBI:30616"/>
        <dbReference type="ChEBI" id="CHEBI:83421"/>
        <dbReference type="ChEBI" id="CHEBI:456216"/>
        <dbReference type="EC" id="2.7.11.1"/>
    </reaction>
</comment>
<dbReference type="GO" id="GO:0005737">
    <property type="term" value="C:cytoplasm"/>
    <property type="evidence" value="ECO:0007669"/>
    <property type="project" value="TreeGrafter"/>
</dbReference>
<evidence type="ECO:0000256" key="5">
    <source>
        <dbReference type="ARBA" id="ARBA00022679"/>
    </source>
</evidence>
<dbReference type="InterPro" id="IPR000719">
    <property type="entry name" value="Prot_kinase_dom"/>
</dbReference>
<dbReference type="Pfam" id="PF21122">
    <property type="entry name" value="KA1_BRSK"/>
    <property type="match status" value="1"/>
</dbReference>
<evidence type="ECO:0000256" key="4">
    <source>
        <dbReference type="ARBA" id="ARBA00022527"/>
    </source>
</evidence>
<dbReference type="InterPro" id="IPR017441">
    <property type="entry name" value="Protein_kinase_ATP_BS"/>
</dbReference>
<dbReference type="AlphaFoldDB" id="A0AAV8YY73"/>
<keyword evidence="9 14" id="KW-0067">ATP-binding</keyword>
<dbReference type="Pfam" id="PF21115">
    <property type="entry name" value="UBA_BRSK"/>
    <property type="match status" value="1"/>
</dbReference>
<accession>A0AAV8YY73</accession>
<evidence type="ECO:0000256" key="15">
    <source>
        <dbReference type="SAM" id="MobiDB-lite"/>
    </source>
</evidence>
<dbReference type="GO" id="GO:0004674">
    <property type="term" value="F:protein serine/threonine kinase activity"/>
    <property type="evidence" value="ECO:0007669"/>
    <property type="project" value="UniProtKB-KW"/>
</dbReference>
<reference evidence="17" key="1">
    <citation type="journal article" date="2023" name="Insect Mol. Biol.">
        <title>Genome sequencing provides insights into the evolution of gene families encoding plant cell wall-degrading enzymes in longhorned beetles.</title>
        <authorList>
            <person name="Shin N.R."/>
            <person name="Okamura Y."/>
            <person name="Kirsch R."/>
            <person name="Pauchet Y."/>
        </authorList>
    </citation>
    <scope>NUCLEOTIDE SEQUENCE</scope>
    <source>
        <strain evidence="17">AMC_N1</strain>
    </source>
</reference>
<keyword evidence="18" id="KW-1185">Reference proteome</keyword>
<keyword evidence="6" id="KW-0479">Metal-binding</keyword>
<dbReference type="Proteomes" id="UP001162162">
    <property type="component" value="Unassembled WGS sequence"/>
</dbReference>
<feature type="compositionally biased region" description="Basic and acidic residues" evidence="15">
    <location>
        <begin position="466"/>
        <end position="485"/>
    </location>
</feature>
<feature type="compositionally biased region" description="Low complexity" evidence="15">
    <location>
        <begin position="946"/>
        <end position="959"/>
    </location>
</feature>
<dbReference type="GO" id="GO:0007399">
    <property type="term" value="P:nervous system development"/>
    <property type="evidence" value="ECO:0007669"/>
    <property type="project" value="UniProtKB-KW"/>
</dbReference>
<dbReference type="PROSITE" id="PS50011">
    <property type="entry name" value="PROTEIN_KINASE_DOM"/>
    <property type="match status" value="1"/>
</dbReference>
<feature type="domain" description="Protein kinase" evidence="16">
    <location>
        <begin position="167"/>
        <end position="419"/>
    </location>
</feature>
<dbReference type="Gene3D" id="1.10.510.10">
    <property type="entry name" value="Transferase(Phosphotransferase) domain 1"/>
    <property type="match status" value="1"/>
</dbReference>
<feature type="region of interest" description="Disordered" evidence="15">
    <location>
        <begin position="943"/>
        <end position="971"/>
    </location>
</feature>
<dbReference type="PROSITE" id="PS00108">
    <property type="entry name" value="PROTEIN_KINASE_ST"/>
    <property type="match status" value="1"/>
</dbReference>
<keyword evidence="8" id="KW-0418">Kinase</keyword>
<evidence type="ECO:0000256" key="13">
    <source>
        <dbReference type="ARBA" id="ARBA00048679"/>
    </source>
</evidence>
<keyword evidence="4" id="KW-0723">Serine/threonine-protein kinase</keyword>
<keyword evidence="5" id="KW-0808">Transferase</keyword>
<dbReference type="PANTHER" id="PTHR24346">
    <property type="entry name" value="MAP/MICROTUBULE AFFINITY-REGULATING KINASE"/>
    <property type="match status" value="1"/>
</dbReference>
<evidence type="ECO:0000256" key="11">
    <source>
        <dbReference type="ARBA" id="ARBA00022902"/>
    </source>
</evidence>
<feature type="compositionally biased region" description="Polar residues" evidence="15">
    <location>
        <begin position="488"/>
        <end position="503"/>
    </location>
</feature>
<comment type="cofactor">
    <cofactor evidence="1">
        <name>Mg(2+)</name>
        <dbReference type="ChEBI" id="CHEBI:18420"/>
    </cofactor>
</comment>
<dbReference type="PROSITE" id="PS00107">
    <property type="entry name" value="PROTEIN_KINASE_ATP"/>
    <property type="match status" value="1"/>
</dbReference>
<comment type="caution">
    <text evidence="17">The sequence shown here is derived from an EMBL/GenBank/DDBJ whole genome shotgun (WGS) entry which is preliminary data.</text>
</comment>
<dbReference type="EMBL" id="JAPWTK010000031">
    <property type="protein sequence ID" value="KAJ8956294.1"/>
    <property type="molecule type" value="Genomic_DNA"/>
</dbReference>
<organism evidence="17 18">
    <name type="scientific">Aromia moschata</name>
    <dbReference type="NCBI Taxonomy" id="1265417"/>
    <lineage>
        <taxon>Eukaryota</taxon>
        <taxon>Metazoa</taxon>
        <taxon>Ecdysozoa</taxon>
        <taxon>Arthropoda</taxon>
        <taxon>Hexapoda</taxon>
        <taxon>Insecta</taxon>
        <taxon>Pterygota</taxon>
        <taxon>Neoptera</taxon>
        <taxon>Endopterygota</taxon>
        <taxon>Coleoptera</taxon>
        <taxon>Polyphaga</taxon>
        <taxon>Cucujiformia</taxon>
        <taxon>Chrysomeloidea</taxon>
        <taxon>Cerambycidae</taxon>
        <taxon>Cerambycinae</taxon>
        <taxon>Callichromatini</taxon>
        <taxon>Aromia</taxon>
    </lineage>
</organism>
<comment type="similarity">
    <text evidence="2">Belongs to the protein kinase superfamily. CAMK Ser/Thr protein kinase family. SNF1 subfamily.</text>
</comment>
<evidence type="ECO:0000313" key="17">
    <source>
        <dbReference type="EMBL" id="KAJ8956294.1"/>
    </source>
</evidence>
<evidence type="ECO:0000256" key="12">
    <source>
        <dbReference type="ARBA" id="ARBA00047899"/>
    </source>
</evidence>
<evidence type="ECO:0000256" key="10">
    <source>
        <dbReference type="ARBA" id="ARBA00022842"/>
    </source>
</evidence>
<proteinExistence type="inferred from homology"/>
<feature type="region of interest" description="Disordered" evidence="15">
    <location>
        <begin position="460"/>
        <end position="577"/>
    </location>
</feature>
<evidence type="ECO:0000256" key="9">
    <source>
        <dbReference type="ARBA" id="ARBA00022840"/>
    </source>
</evidence>
<dbReference type="CDD" id="cd14081">
    <property type="entry name" value="STKc_BRSK1_2"/>
    <property type="match status" value="1"/>
</dbReference>
<feature type="non-terminal residue" evidence="17">
    <location>
        <position position="1"/>
    </location>
</feature>
<evidence type="ECO:0000256" key="2">
    <source>
        <dbReference type="ARBA" id="ARBA00006234"/>
    </source>
</evidence>
<dbReference type="Pfam" id="PF00069">
    <property type="entry name" value="Pkinase"/>
    <property type="match status" value="1"/>
</dbReference>
<dbReference type="CDD" id="cd14340">
    <property type="entry name" value="UBA_BRSK"/>
    <property type="match status" value="1"/>
</dbReference>
<feature type="compositionally biased region" description="Low complexity" evidence="15">
    <location>
        <begin position="520"/>
        <end position="536"/>
    </location>
</feature>
<feature type="compositionally biased region" description="Basic residues" evidence="15">
    <location>
        <begin position="508"/>
        <end position="519"/>
    </location>
</feature>
<evidence type="ECO:0000256" key="7">
    <source>
        <dbReference type="ARBA" id="ARBA00022741"/>
    </source>
</evidence>
<evidence type="ECO:0000256" key="3">
    <source>
        <dbReference type="ARBA" id="ARBA00012513"/>
    </source>
</evidence>
<protein>
    <recommendedName>
        <fullName evidence="3">non-specific serine/threonine protein kinase</fullName>
        <ecNumber evidence="3">2.7.11.1</ecNumber>
    </recommendedName>
</protein>
<dbReference type="SMART" id="SM00220">
    <property type="entry name" value="S_TKc"/>
    <property type="match status" value="1"/>
</dbReference>
<dbReference type="PANTHER" id="PTHR24346:SF36">
    <property type="entry name" value="SERINE_THREONINE-PROTEIN KINASE BRSK1 ISOFORM X1-RELATED"/>
    <property type="match status" value="1"/>
</dbReference>
<evidence type="ECO:0000259" key="16">
    <source>
        <dbReference type="PROSITE" id="PS50011"/>
    </source>
</evidence>
<sequence>YNGHLFDSNTSRSPNNSRKTRFADAAFVFSLAAGNFHPAMVPNVSIDYLAAPPTSLCTFSVYNAAKMTGNSSAVPGPRGFENNRDVSKRVPPSSDQVAGRPTESTADETSRVAHISIIIGKIPEKFALDTDRIVTREAGEKRLVGSGKMQKENSNPSQEVHQYVGPYRLEKTLGKGQTGLVKLGVHCVTGKKVAIKIINREKLSESVLMKVEREIAIMKLIDHPHVLGLTDVYENKKYLYLVLEHVSGGELFDYLVKKGRLTPKEARRFFRQIISALDFCHSHSICHRDLKPENLLLDEKNNIKIADFGMASLQPMGSMLETSCGSPHYACPEVIRGEKYDGRKADVWSCGVILYALLVGALPFDDDNLRQLLEKVKRGVFHIPHFVPPDCQSLLRGMIEVTPEKKTNEAVDPDVLQAICSLGCFKEKEKLIQHLLSPSHNTEKVIYFLLLERKRRRPACEDETDSMLRIRNTDSQDPPKKRIDTCRVNGQSGLQFGQISEGSPLTPRRSHYKRHHARRSPSTGSTHSSLSIHSPTRSSGASSPVMFNSTITTTNTHSGMSSPVGQRTPSHHGHRSSTHVTANLTHVTVTPPPLHTDAPQGEQQRRYVRDVRPVADVAGERLLQSGNLVLGPTILTPMTPPGSPHSSATSHHWRSRLTTIKNSFLGSPRFHRRKLQASSEEVHLTPESSPELTKKSWFGSLMTTEKDETFTILVKGKPLATVKADLIHAFLSIAELSHSVSSPMSFRVEYKRGTTGPAMFQRHVRFQVDISTITKQSAENAKEHLYAITFTLLSEIDPDEPGDPEPWSPCLSPRVSLEFGLKLIENGHSVVFGVADHEYVVSFVVRYTWGTRNPGRQAHPRGNIRRFRRVCEHIQAQVCTRRPPPSPRAQRKFTTELSESSSCGSDSSELYLNARQLNVLQLEGSDLESECSVFDVRTATREARRASTNNNTETCEQNTPGTPKAVRSNSENTDSCEKKCITTMSGSSIA</sequence>
<dbReference type="SUPFAM" id="SSF56112">
    <property type="entry name" value="Protein kinase-like (PK-like)"/>
    <property type="match status" value="1"/>
</dbReference>
<gene>
    <name evidence="17" type="ORF">NQ318_015030</name>
</gene>
<feature type="region of interest" description="Disordered" evidence="15">
    <location>
        <begin position="70"/>
        <end position="108"/>
    </location>
</feature>
<keyword evidence="7 14" id="KW-0547">Nucleotide-binding</keyword>
<feature type="binding site" evidence="14">
    <location>
        <position position="196"/>
    </location>
    <ligand>
        <name>ATP</name>
        <dbReference type="ChEBI" id="CHEBI:30616"/>
    </ligand>
</feature>
<dbReference type="GO" id="GO:0035556">
    <property type="term" value="P:intracellular signal transduction"/>
    <property type="evidence" value="ECO:0007669"/>
    <property type="project" value="TreeGrafter"/>
</dbReference>
<dbReference type="FunFam" id="3.30.200.20:FF:000003">
    <property type="entry name" value="Non-specific serine/threonine protein kinase"/>
    <property type="match status" value="1"/>
</dbReference>
<evidence type="ECO:0000256" key="1">
    <source>
        <dbReference type="ARBA" id="ARBA00001946"/>
    </source>
</evidence>
<feature type="region of interest" description="Disordered" evidence="15">
    <location>
        <begin position="880"/>
        <end position="902"/>
    </location>
</feature>
<dbReference type="EC" id="2.7.11.1" evidence="3"/>
<comment type="catalytic activity">
    <reaction evidence="12">
        <text>L-threonyl-[protein] + ATP = O-phospho-L-threonyl-[protein] + ADP + H(+)</text>
        <dbReference type="Rhea" id="RHEA:46608"/>
        <dbReference type="Rhea" id="RHEA-COMP:11060"/>
        <dbReference type="Rhea" id="RHEA-COMP:11605"/>
        <dbReference type="ChEBI" id="CHEBI:15378"/>
        <dbReference type="ChEBI" id="CHEBI:30013"/>
        <dbReference type="ChEBI" id="CHEBI:30616"/>
        <dbReference type="ChEBI" id="CHEBI:61977"/>
        <dbReference type="ChEBI" id="CHEBI:456216"/>
        <dbReference type="EC" id="2.7.11.1"/>
    </reaction>
</comment>
<dbReference type="InterPro" id="IPR011009">
    <property type="entry name" value="Kinase-like_dom_sf"/>
</dbReference>
<evidence type="ECO:0000256" key="6">
    <source>
        <dbReference type="ARBA" id="ARBA00022723"/>
    </source>
</evidence>